<dbReference type="Proteomes" id="UP000031737">
    <property type="component" value="Unassembled WGS sequence"/>
</dbReference>
<keyword evidence="4" id="KW-1185">Reference proteome</keyword>
<accession>A0A061JED2</accession>
<evidence type="ECO:0000313" key="3">
    <source>
        <dbReference type="EMBL" id="ESL11882.1"/>
    </source>
</evidence>
<evidence type="ECO:0000256" key="1">
    <source>
        <dbReference type="SAM" id="MobiDB-lite"/>
    </source>
</evidence>
<dbReference type="InterPro" id="IPR012942">
    <property type="entry name" value="SRR1-like"/>
</dbReference>
<dbReference type="OrthoDB" id="246555at2759"/>
<feature type="domain" description="SRR1-like" evidence="2">
    <location>
        <begin position="83"/>
        <end position="246"/>
    </location>
</feature>
<sequence>MWSIVKAKQQPSRRRREKSAAKQNQADAVLAHARPVFSQTISAVVRDLRRTSEALRGVAFVRRDVLSPVRQFLASHSDGFACVHLIALGVGPFSRQESRSGFLQMALFLAMKRECESTLRKRPTPPDQVASTAPAWAPVEVPPGVKAVGPFCEELPALCTSFFDPMAGEFHAGCCEKLGVRMEKENHYGAYTPVDPHVLLIAYLPHLPWTLLRNFLVSNLLPRREFAAAGQVGQLRYTLVIGNDLRGRAPLTNDFMDTLIPYLRFNRLRVEPEGGNRQCVNEVEGPDGATPGWPRGLSWNDVGCAFSESAVMQLNREREAELSEALPRLRLPPLVRGGPEVLT</sequence>
<reference evidence="3 4" key="1">
    <citation type="submission" date="2013-07" db="EMBL/GenBank/DDBJ databases">
        <authorList>
            <person name="Stoco P.H."/>
            <person name="Wagner G."/>
            <person name="Gerber A."/>
            <person name="Zaha A."/>
            <person name="Thompson C."/>
            <person name="Bartholomeu D.C."/>
            <person name="Luckemeyer D.D."/>
            <person name="Bahia D."/>
            <person name="Loreto E."/>
            <person name="Prestes E.B."/>
            <person name="Lima F.M."/>
            <person name="Rodrigues-Luiz G."/>
            <person name="Vallejo G.A."/>
            <person name="Filho J.F."/>
            <person name="Monteiro K.M."/>
            <person name="Tyler K.M."/>
            <person name="de Almeida L.G."/>
            <person name="Ortiz M.F."/>
            <person name="Siervo M.A."/>
            <person name="de Moraes M.H."/>
            <person name="Cunha O.L."/>
            <person name="Mendonca-Neto R."/>
            <person name="Silva R."/>
            <person name="Teixeira S.M."/>
            <person name="Murta S.M."/>
            <person name="Sincero T.C."/>
            <person name="Mendes T.A."/>
            <person name="Urmenyi T.P."/>
            <person name="Silva V.G."/>
            <person name="da Rocha W.D."/>
            <person name="Andersson B."/>
            <person name="Romanha A.J."/>
            <person name="Steindel M."/>
            <person name="de Vasconcelos A.T."/>
            <person name="Grisard E.C."/>
        </authorList>
    </citation>
    <scope>NUCLEOTIDE SEQUENCE [LARGE SCALE GENOMIC DNA]</scope>
    <source>
        <strain evidence="3 4">SC58</strain>
    </source>
</reference>
<dbReference type="Pfam" id="PF07985">
    <property type="entry name" value="SRR1"/>
    <property type="match status" value="1"/>
</dbReference>
<feature type="region of interest" description="Disordered" evidence="1">
    <location>
        <begin position="1"/>
        <end position="22"/>
    </location>
</feature>
<evidence type="ECO:0000259" key="2">
    <source>
        <dbReference type="Pfam" id="PF07985"/>
    </source>
</evidence>
<name>A0A061JED2_TRYRA</name>
<proteinExistence type="predicted"/>
<dbReference type="EMBL" id="AUPL01000359">
    <property type="protein sequence ID" value="ESL11882.1"/>
    <property type="molecule type" value="Genomic_DNA"/>
</dbReference>
<evidence type="ECO:0000313" key="4">
    <source>
        <dbReference type="Proteomes" id="UP000031737"/>
    </source>
</evidence>
<dbReference type="AlphaFoldDB" id="A0A061JED2"/>
<protein>
    <recommendedName>
        <fullName evidence="2">SRR1-like domain-containing protein</fullName>
    </recommendedName>
</protein>
<organism evidence="3 4">
    <name type="scientific">Trypanosoma rangeli SC58</name>
    <dbReference type="NCBI Taxonomy" id="429131"/>
    <lineage>
        <taxon>Eukaryota</taxon>
        <taxon>Discoba</taxon>
        <taxon>Euglenozoa</taxon>
        <taxon>Kinetoplastea</taxon>
        <taxon>Metakinetoplastina</taxon>
        <taxon>Trypanosomatida</taxon>
        <taxon>Trypanosomatidae</taxon>
        <taxon>Trypanosoma</taxon>
        <taxon>Herpetosoma</taxon>
    </lineage>
</organism>
<dbReference type="VEuPathDB" id="TriTrypDB:TRSC58_00359"/>
<comment type="caution">
    <text evidence="3">The sequence shown here is derived from an EMBL/GenBank/DDBJ whole genome shotgun (WGS) entry which is preliminary data.</text>
</comment>
<gene>
    <name evidence="3" type="ORF">TRSC58_00359</name>
</gene>